<dbReference type="InterPro" id="IPR011701">
    <property type="entry name" value="MFS"/>
</dbReference>
<keyword evidence="2 5" id="KW-0812">Transmembrane</keyword>
<dbReference type="RefSeq" id="XP_020049751.1">
    <property type="nucleotide sequence ID" value="XM_020195183.1"/>
</dbReference>
<evidence type="ECO:0000256" key="4">
    <source>
        <dbReference type="ARBA" id="ARBA00023136"/>
    </source>
</evidence>
<evidence type="ECO:0000256" key="2">
    <source>
        <dbReference type="ARBA" id="ARBA00022692"/>
    </source>
</evidence>
<dbReference type="InterPro" id="IPR020846">
    <property type="entry name" value="MFS_dom"/>
</dbReference>
<comment type="subcellular location">
    <subcellularLocation>
        <location evidence="1">Membrane</location>
        <topology evidence="1">Multi-pass membrane protein</topology>
    </subcellularLocation>
</comment>
<feature type="transmembrane region" description="Helical" evidence="5">
    <location>
        <begin position="352"/>
        <end position="371"/>
    </location>
</feature>
<sequence length="568" mass="62791">MVPAIPVASLEKDKIFDNDSEIQANHCTNSQIQEKKVPIIVAKSDRRGLFSSLCILPEYEEPRDFPNTCKNFIVFLVALASTIGPLGSSIILPAIQDVIDQLDTKTYLVNMSVGVYLLTLGVFPIWWSAISEIKGRRNVYLISFFLLVGFSVGCALSTNIGMLLAFRALSGAVSGSVQSVAAGSIADLYPPKERGTAMGFFYLGPLMGPFLAPLIGGAIATEFGFRGTQWFIVIFAAILVVLILFGLPETLRKVDLKMISENNLNQNIEKTAVIENKSKDTSNSESSTNSPKKIEKEGLEFINKGQKDIEVASNEHENSDSNSLNNSKVQKVRNTIYFYIIQPTKSVTLMKYPPVLFSIIFSGITFLPVHINNVALSNIYSEEPYNFSPMIVGLVYLPNSIGYIIASVFGGKYVDFLLNKYERKHGCLAPEARISYNILISIVLYPVSLLIMGWCFDQKTNWIFPLIGTFIFGFACMLTIGCILTYIVDSLPGKGATGIALNNSLRMILATAGTFFTEPLIRKMGVGPLYTLLSGLIVLSSVCVIVLKKRGRHWRETYDLEQLYDKLK</sequence>
<feature type="transmembrane region" description="Helical" evidence="5">
    <location>
        <begin position="462"/>
        <end position="487"/>
    </location>
</feature>
<dbReference type="InParanoid" id="A0A1D2VPC5"/>
<dbReference type="Gene3D" id="1.20.1720.10">
    <property type="entry name" value="Multidrug resistance protein D"/>
    <property type="match status" value="1"/>
</dbReference>
<protein>
    <submittedName>
        <fullName evidence="7">MFS general substrate transporter</fullName>
    </submittedName>
</protein>
<feature type="transmembrane region" description="Helical" evidence="5">
    <location>
        <begin position="499"/>
        <end position="517"/>
    </location>
</feature>
<evidence type="ECO:0000259" key="6">
    <source>
        <dbReference type="PROSITE" id="PS50850"/>
    </source>
</evidence>
<dbReference type="AlphaFoldDB" id="A0A1D2VPC5"/>
<dbReference type="Pfam" id="PF07690">
    <property type="entry name" value="MFS_1"/>
    <property type="match status" value="1"/>
</dbReference>
<feature type="transmembrane region" description="Helical" evidence="5">
    <location>
        <begin position="164"/>
        <end position="188"/>
    </location>
</feature>
<dbReference type="FunCoup" id="A0A1D2VPC5">
    <property type="interactions" value="21"/>
</dbReference>
<reference evidence="8" key="1">
    <citation type="submission" date="2016-05" db="EMBL/GenBank/DDBJ databases">
        <title>Comparative genomics of biotechnologically important yeasts.</title>
        <authorList>
            <consortium name="DOE Joint Genome Institute"/>
            <person name="Riley R."/>
            <person name="Haridas S."/>
            <person name="Wolfe K.H."/>
            <person name="Lopes M.R."/>
            <person name="Hittinger C.T."/>
            <person name="Goker M."/>
            <person name="Salamov A."/>
            <person name="Wisecaver J."/>
            <person name="Long T.M."/>
            <person name="Aerts A.L."/>
            <person name="Barry K."/>
            <person name="Choi C."/>
            <person name="Clum A."/>
            <person name="Coughlan A.Y."/>
            <person name="Deshpande S."/>
            <person name="Douglass A.P."/>
            <person name="Hanson S.J."/>
            <person name="Klenk H.-P."/>
            <person name="Labutti K."/>
            <person name="Lapidus A."/>
            <person name="Lindquist E."/>
            <person name="Lipzen A."/>
            <person name="Meier-Kolthoff J.P."/>
            <person name="Ohm R.A."/>
            <person name="Otillar R.P."/>
            <person name="Pangilinan J."/>
            <person name="Peng Y."/>
            <person name="Rokas A."/>
            <person name="Rosa C.A."/>
            <person name="Scheuner C."/>
            <person name="Sibirny A.A."/>
            <person name="Slot J.C."/>
            <person name="Stielow J.B."/>
            <person name="Sun H."/>
            <person name="Kurtzman C.P."/>
            <person name="Blackwell M."/>
            <person name="Grigoriev I.V."/>
            <person name="Jeffries T.W."/>
        </authorList>
    </citation>
    <scope>NUCLEOTIDE SEQUENCE [LARGE SCALE GENOMIC DNA]</scope>
    <source>
        <strain evidence="8">DSM 1968</strain>
    </source>
</reference>
<organism evidence="7 8">
    <name type="scientific">Ascoidea rubescens DSM 1968</name>
    <dbReference type="NCBI Taxonomy" id="1344418"/>
    <lineage>
        <taxon>Eukaryota</taxon>
        <taxon>Fungi</taxon>
        <taxon>Dikarya</taxon>
        <taxon>Ascomycota</taxon>
        <taxon>Saccharomycotina</taxon>
        <taxon>Saccharomycetes</taxon>
        <taxon>Ascoideaceae</taxon>
        <taxon>Ascoidea</taxon>
    </lineage>
</organism>
<dbReference type="PANTHER" id="PTHR23502:SF5">
    <property type="entry name" value="QUINIDINE RESISTANCE PROTEIN 3"/>
    <property type="match status" value="1"/>
</dbReference>
<evidence type="ECO:0000313" key="7">
    <source>
        <dbReference type="EMBL" id="ODV63444.1"/>
    </source>
</evidence>
<feature type="transmembrane region" description="Helical" evidence="5">
    <location>
        <begin position="529"/>
        <end position="547"/>
    </location>
</feature>
<feature type="transmembrane region" description="Helical" evidence="5">
    <location>
        <begin position="200"/>
        <end position="221"/>
    </location>
</feature>
<evidence type="ECO:0000256" key="3">
    <source>
        <dbReference type="ARBA" id="ARBA00022989"/>
    </source>
</evidence>
<feature type="transmembrane region" description="Helical" evidence="5">
    <location>
        <begin position="72"/>
        <end position="95"/>
    </location>
</feature>
<dbReference type="GeneID" id="30968819"/>
<dbReference type="Proteomes" id="UP000095038">
    <property type="component" value="Unassembled WGS sequence"/>
</dbReference>
<dbReference type="OrthoDB" id="3936150at2759"/>
<evidence type="ECO:0000256" key="5">
    <source>
        <dbReference type="SAM" id="Phobius"/>
    </source>
</evidence>
<feature type="domain" description="Major facilitator superfamily (MFS) profile" evidence="6">
    <location>
        <begin position="73"/>
        <end position="552"/>
    </location>
</feature>
<dbReference type="STRING" id="1344418.A0A1D2VPC5"/>
<proteinExistence type="predicted"/>
<name>A0A1D2VPC5_9ASCO</name>
<dbReference type="InterPro" id="IPR036259">
    <property type="entry name" value="MFS_trans_sf"/>
</dbReference>
<feature type="transmembrane region" description="Helical" evidence="5">
    <location>
        <begin position="227"/>
        <end position="247"/>
    </location>
</feature>
<dbReference type="SUPFAM" id="SSF103473">
    <property type="entry name" value="MFS general substrate transporter"/>
    <property type="match status" value="1"/>
</dbReference>
<dbReference type="CDD" id="cd17323">
    <property type="entry name" value="MFS_Tpo1_MDR_like"/>
    <property type="match status" value="1"/>
</dbReference>
<feature type="transmembrane region" description="Helical" evidence="5">
    <location>
        <begin position="434"/>
        <end position="456"/>
    </location>
</feature>
<dbReference type="GO" id="GO:0015203">
    <property type="term" value="F:polyamine transmembrane transporter activity"/>
    <property type="evidence" value="ECO:0007669"/>
    <property type="project" value="TreeGrafter"/>
</dbReference>
<keyword evidence="8" id="KW-1185">Reference proteome</keyword>
<gene>
    <name evidence="7" type="ORF">ASCRUDRAFT_95462</name>
</gene>
<feature type="transmembrane region" description="Helical" evidence="5">
    <location>
        <begin position="107"/>
        <end position="127"/>
    </location>
</feature>
<dbReference type="PROSITE" id="PS50850">
    <property type="entry name" value="MFS"/>
    <property type="match status" value="1"/>
</dbReference>
<keyword evidence="4 5" id="KW-0472">Membrane</keyword>
<dbReference type="PANTHER" id="PTHR23502">
    <property type="entry name" value="MAJOR FACILITATOR SUPERFAMILY"/>
    <property type="match status" value="1"/>
</dbReference>
<evidence type="ECO:0000313" key="8">
    <source>
        <dbReference type="Proteomes" id="UP000095038"/>
    </source>
</evidence>
<feature type="transmembrane region" description="Helical" evidence="5">
    <location>
        <begin position="139"/>
        <end position="158"/>
    </location>
</feature>
<dbReference type="GO" id="GO:0010509">
    <property type="term" value="P:intracellular polyamine homeostasis"/>
    <property type="evidence" value="ECO:0007669"/>
    <property type="project" value="TreeGrafter"/>
</dbReference>
<dbReference type="EMBL" id="KV454475">
    <property type="protein sequence ID" value="ODV63444.1"/>
    <property type="molecule type" value="Genomic_DNA"/>
</dbReference>
<feature type="transmembrane region" description="Helical" evidence="5">
    <location>
        <begin position="391"/>
        <end position="414"/>
    </location>
</feature>
<keyword evidence="3 5" id="KW-1133">Transmembrane helix</keyword>
<accession>A0A1D2VPC5</accession>
<evidence type="ECO:0000256" key="1">
    <source>
        <dbReference type="ARBA" id="ARBA00004141"/>
    </source>
</evidence>
<dbReference type="GO" id="GO:0005886">
    <property type="term" value="C:plasma membrane"/>
    <property type="evidence" value="ECO:0007669"/>
    <property type="project" value="TreeGrafter"/>
</dbReference>
<dbReference type="Gene3D" id="1.20.1250.20">
    <property type="entry name" value="MFS general substrate transporter like domains"/>
    <property type="match status" value="1"/>
</dbReference>